<proteinExistence type="predicted"/>
<dbReference type="Proteomes" id="UP000887565">
    <property type="component" value="Unplaced"/>
</dbReference>
<name>A0A915J8D0_ROMCU</name>
<dbReference type="WBParaSite" id="nRc.2.0.1.t22728-RA">
    <property type="protein sequence ID" value="nRc.2.0.1.t22728-RA"/>
    <property type="gene ID" value="nRc.2.0.1.g22728"/>
</dbReference>
<protein>
    <submittedName>
        <fullName evidence="2">Uncharacterized protein</fullName>
    </submittedName>
</protein>
<evidence type="ECO:0000313" key="2">
    <source>
        <dbReference type="WBParaSite" id="nRc.2.0.1.t22728-RA"/>
    </source>
</evidence>
<evidence type="ECO:0000313" key="1">
    <source>
        <dbReference type="Proteomes" id="UP000887565"/>
    </source>
</evidence>
<organism evidence="1 2">
    <name type="scientific">Romanomermis culicivorax</name>
    <name type="common">Nematode worm</name>
    <dbReference type="NCBI Taxonomy" id="13658"/>
    <lineage>
        <taxon>Eukaryota</taxon>
        <taxon>Metazoa</taxon>
        <taxon>Ecdysozoa</taxon>
        <taxon>Nematoda</taxon>
        <taxon>Enoplea</taxon>
        <taxon>Dorylaimia</taxon>
        <taxon>Mermithida</taxon>
        <taxon>Mermithoidea</taxon>
        <taxon>Mermithidae</taxon>
        <taxon>Romanomermis</taxon>
    </lineage>
</organism>
<sequence>MYKILVSLWQRSLSTASIGRWPMVIFLALKDSTTKAKAIKIEKISSVDLWALTLIRIVHSFGDECPGRLSTVVVLIVLPDFRNARSVLCGINGIFCT</sequence>
<accession>A0A915J8D0</accession>
<dbReference type="AlphaFoldDB" id="A0A915J8D0"/>
<keyword evidence="1" id="KW-1185">Reference proteome</keyword>
<reference evidence="2" key="1">
    <citation type="submission" date="2022-11" db="UniProtKB">
        <authorList>
            <consortium name="WormBaseParasite"/>
        </authorList>
    </citation>
    <scope>IDENTIFICATION</scope>
</reference>